<organism evidence="2 3">
    <name type="scientific">Saccharibacillus alkalitolerans</name>
    <dbReference type="NCBI Taxonomy" id="2705290"/>
    <lineage>
        <taxon>Bacteria</taxon>
        <taxon>Bacillati</taxon>
        <taxon>Bacillota</taxon>
        <taxon>Bacilli</taxon>
        <taxon>Bacillales</taxon>
        <taxon>Paenibacillaceae</taxon>
        <taxon>Saccharibacillus</taxon>
    </lineage>
</organism>
<name>A0ABX0F4A4_9BACL</name>
<evidence type="ECO:0000259" key="1">
    <source>
        <dbReference type="Pfam" id="PF14062"/>
    </source>
</evidence>
<keyword evidence="3" id="KW-1185">Reference proteome</keyword>
<protein>
    <submittedName>
        <fullName evidence="2">DUF4253 domain-containing protein</fullName>
    </submittedName>
</protein>
<proteinExistence type="predicted"/>
<evidence type="ECO:0000313" key="2">
    <source>
        <dbReference type="EMBL" id="NGZ74021.1"/>
    </source>
</evidence>
<evidence type="ECO:0000313" key="3">
    <source>
        <dbReference type="Proteomes" id="UP000800303"/>
    </source>
</evidence>
<dbReference type="EMBL" id="JAAFGS010000001">
    <property type="protein sequence ID" value="NGZ74021.1"/>
    <property type="molecule type" value="Genomic_DNA"/>
</dbReference>
<reference evidence="2 3" key="1">
    <citation type="submission" date="2020-01" db="EMBL/GenBank/DDBJ databases">
        <title>Polyphasic characterisation and genomic insights into a novel alkali tolerant bacterium VR-M41.</title>
        <authorList>
            <person name="Vemuluri V.R."/>
        </authorList>
    </citation>
    <scope>NUCLEOTIDE SEQUENCE [LARGE SCALE GENOMIC DNA]</scope>
    <source>
        <strain evidence="2 3">VR-M41</strain>
    </source>
</reference>
<sequence length="212" mass="23364">MLEEAADGEDSIRLYAERQRAAAEAASAADVLRSLVDSALTDSGLPTSADGGIRDVYGAYAALWDEQGELLDERIVPAAGEDGRPDEPGELPDSAWVGRHGEDGLLLLDLPEAEAWTAPLIVPMGGYNECPQPIEQAVLFRDWQKRFGAVPTAVAEDTWLLQVSRLPETDEEALNLAREHFIFCSYVLEAFDSIGRYAAHLKSSRVWSFWWD</sequence>
<accession>A0ABX0F4A4</accession>
<gene>
    <name evidence="2" type="ORF">GYN08_01750</name>
</gene>
<feature type="domain" description="DUF4253" evidence="1">
    <location>
        <begin position="107"/>
        <end position="212"/>
    </location>
</feature>
<dbReference type="Pfam" id="PF14062">
    <property type="entry name" value="DUF4253"/>
    <property type="match status" value="1"/>
</dbReference>
<dbReference type="Proteomes" id="UP000800303">
    <property type="component" value="Unassembled WGS sequence"/>
</dbReference>
<dbReference type="InterPro" id="IPR025349">
    <property type="entry name" value="DUF4253"/>
</dbReference>
<comment type="caution">
    <text evidence="2">The sequence shown here is derived from an EMBL/GenBank/DDBJ whole genome shotgun (WGS) entry which is preliminary data.</text>
</comment>